<evidence type="ECO:0000313" key="2">
    <source>
        <dbReference type="Proteomes" id="UP000243579"/>
    </source>
</evidence>
<dbReference type="PANTHER" id="PTHR34365">
    <property type="entry name" value="ENOLASE (DUF1399)"/>
    <property type="match status" value="1"/>
</dbReference>
<protein>
    <submittedName>
        <fullName evidence="1">Uncharacterized protein</fullName>
    </submittedName>
</protein>
<accession>A0A1V9ZEC3</accession>
<gene>
    <name evidence="1" type="ORF">ACHHYP_16010</name>
</gene>
<dbReference type="Pfam" id="PF07173">
    <property type="entry name" value="GRDP-like"/>
    <property type="match status" value="1"/>
</dbReference>
<dbReference type="InterPro" id="IPR009836">
    <property type="entry name" value="GRDP-like"/>
</dbReference>
<reference evidence="1 2" key="1">
    <citation type="journal article" date="2014" name="Genome Biol. Evol.">
        <title>The secreted proteins of Achlya hypogyna and Thraustotheca clavata identify the ancestral oomycete secretome and reveal gene acquisitions by horizontal gene transfer.</title>
        <authorList>
            <person name="Misner I."/>
            <person name="Blouin N."/>
            <person name="Leonard G."/>
            <person name="Richards T.A."/>
            <person name="Lane C.E."/>
        </authorList>
    </citation>
    <scope>NUCLEOTIDE SEQUENCE [LARGE SCALE GENOMIC DNA]</scope>
    <source>
        <strain evidence="1 2">ATCC 48635</strain>
    </source>
</reference>
<comment type="caution">
    <text evidence="1">The sequence shown here is derived from an EMBL/GenBank/DDBJ whole genome shotgun (WGS) entry which is preliminary data.</text>
</comment>
<dbReference type="EMBL" id="JNBR01000146">
    <property type="protein sequence ID" value="OQR96354.1"/>
    <property type="molecule type" value="Genomic_DNA"/>
</dbReference>
<organism evidence="1 2">
    <name type="scientific">Achlya hypogyna</name>
    <name type="common">Oomycete</name>
    <name type="synonym">Protoachlya hypogyna</name>
    <dbReference type="NCBI Taxonomy" id="1202772"/>
    <lineage>
        <taxon>Eukaryota</taxon>
        <taxon>Sar</taxon>
        <taxon>Stramenopiles</taxon>
        <taxon>Oomycota</taxon>
        <taxon>Saprolegniomycetes</taxon>
        <taxon>Saprolegniales</taxon>
        <taxon>Achlyaceae</taxon>
        <taxon>Achlya</taxon>
    </lineage>
</organism>
<dbReference type="AlphaFoldDB" id="A0A1V9ZEC3"/>
<dbReference type="STRING" id="1202772.A0A1V9ZEC3"/>
<sequence>MKAIFDDIGAISLPSALYTTLLDMEATYVSCHRKLHASDGPHPESFPHSVYQLHPLLYALGTNPSKPAREAIASLVGVCTSCKRQLESFKVTIMYVQGREQQCLHCEEYQRANSYYKTSNATTAYNRALRDVLGTCPHRTCRHPLPVDDLYRMHILDETIQCSRCSNNILYETYQIATFIQEYPTIEYKEDMRENGKLKARIAMPKMIPADGLWTSYTSEMQKVLQDAAPGISVEGMVRLREHVHSKRLSISAHPPGAFTLDLVQGMYRQLNFVHKVCTHFDYWMDPAILAAAIRRYEQFVHLIGNSERVVAVPTVDIDLVWHTHQTHPQSYYSYSTAVARRMLDHDDTVGSGDLLNGYLQTCTAWSKLYKTPYSSYVPATTSVEAMRKAGALVATGAGRFYGVDEVVSAADVPMLASLGVTGDVMVSVVGTPVFETRLVGSALATLLDASGANGKTHKSNGVGCVEKGCAEGNVDFMLDIGFV</sequence>
<evidence type="ECO:0000313" key="1">
    <source>
        <dbReference type="EMBL" id="OQR96354.1"/>
    </source>
</evidence>
<name>A0A1V9ZEC3_ACHHY</name>
<keyword evidence="2" id="KW-1185">Reference proteome</keyword>
<dbReference type="PANTHER" id="PTHR34365:SF7">
    <property type="entry name" value="GLYCINE-RICH DOMAIN-CONTAINING PROTEIN 1"/>
    <property type="match status" value="1"/>
</dbReference>
<dbReference type="OrthoDB" id="78550at2759"/>
<proteinExistence type="predicted"/>
<dbReference type="Proteomes" id="UP000243579">
    <property type="component" value="Unassembled WGS sequence"/>
</dbReference>